<evidence type="ECO:0000313" key="2">
    <source>
        <dbReference type="EMBL" id="VDM34217.1"/>
    </source>
</evidence>
<dbReference type="InterPro" id="IPR018556">
    <property type="entry name" value="SPIN90/Ldb17_LRD"/>
</dbReference>
<reference evidence="2 3" key="2">
    <citation type="submission" date="2018-11" db="EMBL/GenBank/DDBJ databases">
        <authorList>
            <consortium name="Pathogen Informatics"/>
        </authorList>
    </citation>
    <scope>NUCLEOTIDE SEQUENCE [LARGE SCALE GENOMIC DNA]</scope>
</reference>
<dbReference type="GO" id="GO:0006897">
    <property type="term" value="P:endocytosis"/>
    <property type="evidence" value="ECO:0007669"/>
    <property type="project" value="TreeGrafter"/>
</dbReference>
<feature type="domain" description="SPIN90/Ldb17 leucine-rich" evidence="1">
    <location>
        <begin position="493"/>
        <end position="575"/>
    </location>
</feature>
<keyword evidence="3" id="KW-1185">Reference proteome</keyword>
<reference evidence="4" key="1">
    <citation type="submission" date="2017-02" db="UniProtKB">
        <authorList>
            <consortium name="WormBaseParasite"/>
        </authorList>
    </citation>
    <scope>IDENTIFICATION</scope>
</reference>
<name>A0A0R3X7B8_HYDTA</name>
<evidence type="ECO:0000259" key="1">
    <source>
        <dbReference type="Pfam" id="PF09431"/>
    </source>
</evidence>
<accession>A0A0R3X7B8</accession>
<dbReference type="InterPro" id="IPR030125">
    <property type="entry name" value="SPIN90/Ldb17"/>
</dbReference>
<dbReference type="Pfam" id="PF09431">
    <property type="entry name" value="SPIN90_LRD"/>
    <property type="match status" value="1"/>
</dbReference>
<dbReference type="OrthoDB" id="445362at2759"/>
<dbReference type="Proteomes" id="UP000274429">
    <property type="component" value="Unassembled WGS sequence"/>
</dbReference>
<evidence type="ECO:0000313" key="3">
    <source>
        <dbReference type="Proteomes" id="UP000274429"/>
    </source>
</evidence>
<dbReference type="PANTHER" id="PTHR13357">
    <property type="entry name" value="SH3 ADAPTER PROTEIN SPIN90 NCK INTERACTING PROTEIN WITH SH3 DOMAIN"/>
    <property type="match status" value="1"/>
</dbReference>
<dbReference type="STRING" id="6205.A0A0R3X7B8"/>
<evidence type="ECO:0000313" key="4">
    <source>
        <dbReference type="WBParaSite" id="TTAC_0000944301-mRNA-1"/>
    </source>
</evidence>
<gene>
    <name evidence="2" type="ORF">TTAC_LOCUS9428</name>
</gene>
<organism evidence="4">
    <name type="scientific">Hydatigena taeniaeformis</name>
    <name type="common">Feline tapeworm</name>
    <name type="synonym">Taenia taeniaeformis</name>
    <dbReference type="NCBI Taxonomy" id="6205"/>
    <lineage>
        <taxon>Eukaryota</taxon>
        <taxon>Metazoa</taxon>
        <taxon>Spiralia</taxon>
        <taxon>Lophotrochozoa</taxon>
        <taxon>Platyhelminthes</taxon>
        <taxon>Cestoda</taxon>
        <taxon>Eucestoda</taxon>
        <taxon>Cyclophyllidea</taxon>
        <taxon>Taeniidae</taxon>
        <taxon>Hydatigera</taxon>
    </lineage>
</organism>
<sequence>LKSSEDICKIIDSAVAVVGGQDIYEKETILSYLKELKADLTSGLSKVNLPSLPTRNKIRKYVKPSDTRSSATATKTGAAECRARNIVVRTPGLSYLMLDKLRNSTLTSFDRCANGFVKMLKVLSDADPQFTTLSNELISELLDPNPTVRRSIYVRTEDWKGLQEHIAHLEQRAKDQQEGSWPLNDADAVVISDLDDFVELLCNADPDMVRTCLSDDRLPLALSHLYQGEKSVLIRRFYLLVTVATCHIQPAVWPVYLDSGLPLEIIREIRSSDVDELDESFFDCVFGKASRSVTSEVNSLADNPPVFASTVRPCISNANPPQNQGMNNTKTISSILLDTFIQFVCAANRHFCTSPSTPLTPIMNTMLGNHAITRDLIERLLYIFNRDVDPLSLDGVSFVRRLRGVLHEGFDISSQLYSGFLVKPDPDDELSAGQFGRYCRISSTQSSAGENGACVGEIGGSGDHVGSADEGGVRVSGSGKSLHHRTGLTDATLQLAPDTPRNAVRKLLADIFSSRDTASLIYRNDVNVVIDVIIRQICDLPANSPNLSEFLFCMDKVIRNTDCMSCTSGPYRLEDLLEALRGVEFSANTFGALNSRDFTTSRSLRLTNDLLTLLSAMSS</sequence>
<dbReference type="EMBL" id="UYWX01020813">
    <property type="protein sequence ID" value="VDM34217.1"/>
    <property type="molecule type" value="Genomic_DNA"/>
</dbReference>
<dbReference type="GO" id="GO:0071933">
    <property type="term" value="F:Arp2/3 complex binding"/>
    <property type="evidence" value="ECO:0007669"/>
    <property type="project" value="TreeGrafter"/>
</dbReference>
<proteinExistence type="predicted"/>
<protein>
    <submittedName>
        <fullName evidence="4">DUF2013 domain-containing protein</fullName>
    </submittedName>
</protein>
<dbReference type="WBParaSite" id="TTAC_0000944301-mRNA-1">
    <property type="protein sequence ID" value="TTAC_0000944301-mRNA-1"/>
    <property type="gene ID" value="TTAC_0000944301"/>
</dbReference>
<dbReference type="PANTHER" id="PTHR13357:SF1">
    <property type="entry name" value="NCK-INTERACTING PROTEIN WITH SH3 DOMAIN"/>
    <property type="match status" value="1"/>
</dbReference>
<dbReference type="AlphaFoldDB" id="A0A0R3X7B8"/>